<gene>
    <name evidence="1" type="ORF">QOZ99_001754</name>
</gene>
<dbReference type="RefSeq" id="WP_306889578.1">
    <property type="nucleotide sequence ID" value="NZ_JAUSVR010000004.1"/>
</dbReference>
<dbReference type="EMBL" id="JAUSVR010000004">
    <property type="protein sequence ID" value="MDQ0510866.1"/>
    <property type="molecule type" value="Genomic_DNA"/>
</dbReference>
<accession>A0ABU0LQ97</accession>
<evidence type="ECO:0000313" key="1">
    <source>
        <dbReference type="EMBL" id="MDQ0510866.1"/>
    </source>
</evidence>
<keyword evidence="2" id="KW-1185">Reference proteome</keyword>
<proteinExistence type="predicted"/>
<evidence type="ECO:0000313" key="2">
    <source>
        <dbReference type="Proteomes" id="UP001235094"/>
    </source>
</evidence>
<sequence length="436" mass="44315">MNEVDIEIAGGVTRPMLRSRAPGLVAYGQSHAYPWEMSAFLGAKPLFDIDLRAGRALWYGRKFSAVSKLLDYLGVAATGGSGARAILALPLPAALPAAYTLVVEGRHTTASVAAGSRPMVSLDDGTANNQVLFFRSVGSTQLSTIIKVGGTTYGGGSTTTYAPGAYVKAAVTIQSGFNRTAGMGVNLGSSGPAAGTPAVTRLVIGSGASGSPNPSYDDDIYRVTLYPVATTDATALADLSVPAYNVVVVGDSYAAPTGGVGVAPSLCQLGWIPYLAAIGGSTLTQQLGYLTAAPASVKGLGTIWWDGDNNGNGATAADLAIIQSAISQLTGPLGPDGLPRFLWIRTNRRYGSAAPALAAIDALGAAIGVAYPGHDYDPMGKLKSMGNGGSDATAVAANCCPPSLLTDGVHMFQPPMDGVIAGASDVMDGWGWRLAA</sequence>
<protein>
    <recommendedName>
        <fullName evidence="3">SGNH/GDSL hydrolase family protein</fullName>
    </recommendedName>
</protein>
<name>A0ABU0LQ97_9HYPH</name>
<evidence type="ECO:0008006" key="3">
    <source>
        <dbReference type="Google" id="ProtNLM"/>
    </source>
</evidence>
<comment type="caution">
    <text evidence="1">The sequence shown here is derived from an EMBL/GenBank/DDBJ whole genome shotgun (WGS) entry which is preliminary data.</text>
</comment>
<reference evidence="1 2" key="1">
    <citation type="submission" date="2023-07" db="EMBL/GenBank/DDBJ databases">
        <title>Genomic Encyclopedia of Type Strains, Phase IV (KMG-IV): sequencing the most valuable type-strain genomes for metagenomic binning, comparative biology and taxonomic classification.</title>
        <authorList>
            <person name="Goeker M."/>
        </authorList>
    </citation>
    <scope>NUCLEOTIDE SEQUENCE [LARGE SCALE GENOMIC DNA]</scope>
    <source>
        <strain evidence="1 2">DSM 15561</strain>
    </source>
</reference>
<dbReference type="Proteomes" id="UP001235094">
    <property type="component" value="Unassembled WGS sequence"/>
</dbReference>
<organism evidence="1 2">
    <name type="scientific">Ancylobacter amanitiformis</name>
    <dbReference type="NCBI Taxonomy" id="217069"/>
    <lineage>
        <taxon>Bacteria</taxon>
        <taxon>Pseudomonadati</taxon>
        <taxon>Pseudomonadota</taxon>
        <taxon>Alphaproteobacteria</taxon>
        <taxon>Hyphomicrobiales</taxon>
        <taxon>Xanthobacteraceae</taxon>
        <taxon>Ancylobacter</taxon>
    </lineage>
</organism>